<keyword evidence="6" id="KW-0067">ATP-binding</keyword>
<dbReference type="SMART" id="SM00831">
    <property type="entry name" value="Cation_ATPase_N"/>
    <property type="match status" value="1"/>
</dbReference>
<evidence type="ECO:0000259" key="11">
    <source>
        <dbReference type="SMART" id="SM00831"/>
    </source>
</evidence>
<keyword evidence="7" id="KW-1278">Translocase</keyword>
<feature type="transmembrane region" description="Helical" evidence="10">
    <location>
        <begin position="774"/>
        <end position="793"/>
    </location>
</feature>
<dbReference type="PROSITE" id="PS00154">
    <property type="entry name" value="ATPASE_E1_E2"/>
    <property type="match status" value="1"/>
</dbReference>
<evidence type="ECO:0000313" key="12">
    <source>
        <dbReference type="EMBL" id="PIZ98907.1"/>
    </source>
</evidence>
<dbReference type="SUPFAM" id="SSF81660">
    <property type="entry name" value="Metal cation-transporting ATPase, ATP-binding domain N"/>
    <property type="match status" value="1"/>
</dbReference>
<dbReference type="GO" id="GO:0005524">
    <property type="term" value="F:ATP binding"/>
    <property type="evidence" value="ECO:0007669"/>
    <property type="project" value="UniProtKB-KW"/>
</dbReference>
<dbReference type="InterPro" id="IPR050510">
    <property type="entry name" value="Cation_transp_ATPase_P-type"/>
</dbReference>
<keyword evidence="4 10" id="KW-0812">Transmembrane</keyword>
<dbReference type="NCBIfam" id="TIGR01494">
    <property type="entry name" value="ATPase_P-type"/>
    <property type="match status" value="2"/>
</dbReference>
<dbReference type="SFLD" id="SFLDG00002">
    <property type="entry name" value="C1.7:_P-type_atpase_like"/>
    <property type="match status" value="1"/>
</dbReference>
<reference evidence="13" key="1">
    <citation type="submission" date="2017-09" db="EMBL/GenBank/DDBJ databases">
        <title>Depth-based differentiation of microbial function through sediment-hosted aquifers and enrichment of novel symbionts in the deep terrestrial subsurface.</title>
        <authorList>
            <person name="Probst A.J."/>
            <person name="Ladd B."/>
            <person name="Jarett J.K."/>
            <person name="Geller-Mcgrath D.E."/>
            <person name="Sieber C.M.K."/>
            <person name="Emerson J.B."/>
            <person name="Anantharaman K."/>
            <person name="Thomas B.C."/>
            <person name="Malmstrom R."/>
            <person name="Stieglmeier M."/>
            <person name="Klingl A."/>
            <person name="Woyke T."/>
            <person name="Ryan C.M."/>
            <person name="Banfield J.F."/>
        </authorList>
    </citation>
    <scope>NUCLEOTIDE SEQUENCE [LARGE SCALE GENOMIC DNA]</scope>
</reference>
<dbReference type="Pfam" id="PF00122">
    <property type="entry name" value="E1-E2_ATPase"/>
    <property type="match status" value="1"/>
</dbReference>
<dbReference type="InterPro" id="IPR006068">
    <property type="entry name" value="ATPase_P-typ_cation-transptr_C"/>
</dbReference>
<dbReference type="InterPro" id="IPR008250">
    <property type="entry name" value="ATPase_P-typ_transduc_dom_A_sf"/>
</dbReference>
<organism evidence="12 13">
    <name type="scientific">Candidatus Komeilibacteria bacterium CG_4_10_14_0_2_um_filter_37_10</name>
    <dbReference type="NCBI Taxonomy" id="1974470"/>
    <lineage>
        <taxon>Bacteria</taxon>
        <taxon>Candidatus Komeiliibacteriota</taxon>
    </lineage>
</organism>
<evidence type="ECO:0000256" key="6">
    <source>
        <dbReference type="ARBA" id="ARBA00022840"/>
    </source>
</evidence>
<evidence type="ECO:0000313" key="13">
    <source>
        <dbReference type="Proteomes" id="UP000230405"/>
    </source>
</evidence>
<dbReference type="GO" id="GO:0005886">
    <property type="term" value="C:plasma membrane"/>
    <property type="evidence" value="ECO:0007669"/>
    <property type="project" value="UniProtKB-SubCell"/>
</dbReference>
<evidence type="ECO:0000256" key="9">
    <source>
        <dbReference type="ARBA" id="ARBA00023136"/>
    </source>
</evidence>
<feature type="transmembrane region" description="Helical" evidence="10">
    <location>
        <begin position="799"/>
        <end position="818"/>
    </location>
</feature>
<gene>
    <name evidence="12" type="ORF">COX77_03085</name>
</gene>
<comment type="similarity">
    <text evidence="2">Belongs to the cation transport ATPase (P-type) (TC 3.A.3) family. Type IIA subfamily.</text>
</comment>
<dbReference type="Pfam" id="PF00689">
    <property type="entry name" value="Cation_ATPase_C"/>
    <property type="match status" value="1"/>
</dbReference>
<dbReference type="InterPro" id="IPR059000">
    <property type="entry name" value="ATPase_P-type_domA"/>
</dbReference>
<evidence type="ECO:0000256" key="8">
    <source>
        <dbReference type="ARBA" id="ARBA00022989"/>
    </source>
</evidence>
<dbReference type="SUPFAM" id="SSF81665">
    <property type="entry name" value="Calcium ATPase, transmembrane domain M"/>
    <property type="match status" value="1"/>
</dbReference>
<keyword evidence="5" id="KW-0547">Nucleotide-binding</keyword>
<evidence type="ECO:0000256" key="2">
    <source>
        <dbReference type="ARBA" id="ARBA00005675"/>
    </source>
</evidence>
<feature type="transmembrane region" description="Helical" evidence="10">
    <location>
        <begin position="80"/>
        <end position="98"/>
    </location>
</feature>
<dbReference type="Gene3D" id="3.40.1110.10">
    <property type="entry name" value="Calcium-transporting ATPase, cytoplasmic domain N"/>
    <property type="match status" value="1"/>
</dbReference>
<protein>
    <submittedName>
        <fullName evidence="12">ATPase</fullName>
    </submittedName>
</protein>
<dbReference type="InterPro" id="IPR004014">
    <property type="entry name" value="ATPase_P-typ_cation-transptr_N"/>
</dbReference>
<dbReference type="InterPro" id="IPR023214">
    <property type="entry name" value="HAD_sf"/>
</dbReference>
<feature type="transmembrane region" description="Helical" evidence="10">
    <location>
        <begin position="245"/>
        <end position="265"/>
    </location>
</feature>
<dbReference type="Pfam" id="PF00690">
    <property type="entry name" value="Cation_ATPase_N"/>
    <property type="match status" value="1"/>
</dbReference>
<dbReference type="AlphaFoldDB" id="A0A2M7VEV6"/>
<feature type="transmembrane region" description="Helical" evidence="10">
    <location>
        <begin position="838"/>
        <end position="858"/>
    </location>
</feature>
<proteinExistence type="inferred from homology"/>
<accession>A0A2M7VEV6</accession>
<feature type="transmembrane region" description="Helical" evidence="10">
    <location>
        <begin position="50"/>
        <end position="74"/>
    </location>
</feature>
<dbReference type="PANTHER" id="PTHR43294:SF21">
    <property type="entry name" value="CATION TRANSPORTING ATPASE"/>
    <property type="match status" value="1"/>
</dbReference>
<feature type="transmembrane region" description="Helical" evidence="10">
    <location>
        <begin position="873"/>
        <end position="890"/>
    </location>
</feature>
<dbReference type="InterPro" id="IPR001757">
    <property type="entry name" value="P_typ_ATPase"/>
</dbReference>
<dbReference type="Proteomes" id="UP000230405">
    <property type="component" value="Unassembled WGS sequence"/>
</dbReference>
<comment type="subcellular location">
    <subcellularLocation>
        <location evidence="1">Cell membrane</location>
        <topology evidence="1">Multi-pass membrane protein</topology>
    </subcellularLocation>
</comment>
<feature type="domain" description="Cation-transporting P-type ATPase N-terminal" evidence="11">
    <location>
        <begin position="5"/>
        <end position="78"/>
    </location>
</feature>
<dbReference type="SFLD" id="SFLDS00003">
    <property type="entry name" value="Haloacid_Dehalogenase"/>
    <property type="match status" value="1"/>
</dbReference>
<evidence type="ECO:0000256" key="4">
    <source>
        <dbReference type="ARBA" id="ARBA00022692"/>
    </source>
</evidence>
<keyword evidence="8 10" id="KW-1133">Transmembrane helix</keyword>
<dbReference type="InterPro" id="IPR036412">
    <property type="entry name" value="HAD-like_sf"/>
</dbReference>
<dbReference type="Gene3D" id="3.40.50.1000">
    <property type="entry name" value="HAD superfamily/HAD-like"/>
    <property type="match status" value="1"/>
</dbReference>
<name>A0A2M7VEV6_9BACT</name>
<evidence type="ECO:0000256" key="5">
    <source>
        <dbReference type="ARBA" id="ARBA00022741"/>
    </source>
</evidence>
<dbReference type="InterPro" id="IPR018303">
    <property type="entry name" value="ATPase_P-typ_P_site"/>
</dbReference>
<dbReference type="Pfam" id="PF13246">
    <property type="entry name" value="Cation_ATPase"/>
    <property type="match status" value="1"/>
</dbReference>
<dbReference type="PRINTS" id="PR00120">
    <property type="entry name" value="HATPASE"/>
</dbReference>
<dbReference type="EMBL" id="PFPO01000057">
    <property type="protein sequence ID" value="PIZ98907.1"/>
    <property type="molecule type" value="Genomic_DNA"/>
</dbReference>
<keyword evidence="3" id="KW-1003">Cell membrane</keyword>
<dbReference type="Pfam" id="PF08282">
    <property type="entry name" value="Hydrolase_3"/>
    <property type="match status" value="1"/>
</dbReference>
<dbReference type="SUPFAM" id="SSF81653">
    <property type="entry name" value="Calcium ATPase, transduction domain A"/>
    <property type="match status" value="1"/>
</dbReference>
<feature type="transmembrane region" description="Helical" evidence="10">
    <location>
        <begin position="271"/>
        <end position="297"/>
    </location>
</feature>
<dbReference type="InterPro" id="IPR044492">
    <property type="entry name" value="P_typ_ATPase_HD_dom"/>
</dbReference>
<dbReference type="PANTHER" id="PTHR43294">
    <property type="entry name" value="SODIUM/POTASSIUM-TRANSPORTING ATPASE SUBUNIT ALPHA"/>
    <property type="match status" value="1"/>
</dbReference>
<dbReference type="Gene3D" id="2.70.150.10">
    <property type="entry name" value="Calcium-transporting ATPase, cytoplasmic transduction domain A"/>
    <property type="match status" value="1"/>
</dbReference>
<evidence type="ECO:0000256" key="3">
    <source>
        <dbReference type="ARBA" id="ARBA00022475"/>
    </source>
</evidence>
<dbReference type="PRINTS" id="PR00119">
    <property type="entry name" value="CATATPASE"/>
</dbReference>
<sequence length="905" mass="100009">MEHKTYHQLPLQELFNSLQTSTAGLSEKEVALRLEKFGINKLPLTKRFSIFTLLLNQFKNPLIYILLVALAISFVTSHNVDAWIILTVVLISTSVGFLQEYKANTALLALGKLITYKAKVFRNGEEIIIPQERVVPGDIILLTAGDRIPADARLFEAQNFEVIEATLTGESIPSNKNIDVLPENTPLADRENMVYFGTVVARGRGQAIVTATGQKTELGHIANLIKETRSEKTPLQNQLDHFGKIIGQLLIVVNIFIFGLGVLTGKPLFEMFLTSVAVVVAAVPEGLLPALTVILAISMQRLTRHKGLVRQMLAAETLGSISVICTDKTGTLTQGEMKISEIITEQTTIYSDGVNFTAIVDPTANASYVTALKIGLLCNNAIIENPEKELKEWTIIGDPTDKALLIAGRSIGFNKEELEKNESRIAEIAFDSEYKLMATLHSLSPAQKIKSQQSNYDHVIYAKGAPENILALASAIDVEGNIITLTENKKIDIQKQYEKLTSSGLRVLAIAYKLQGVINDSEKFNKNNLTDLVFVGLIALKDPLRLEAKGVIQLCQSAGIRPIIITGDHKLTTIAIVQELGIKVTTENVLEGADLNELSDEQLQESVKKNIIFARVEPRHKIRIVSALQANGEIVAMTGDGVNDAPALKKADIGVAIGSGTDVAKETADLVLLDNNFKTIIEAVRRGRITFNNIRKVVLYLLTDAFSEMIIVGGSIILGLPLPILPAQILWIKLIEDAAPAMSLSFDEIDEDVMNELPRKKSEPILNRQFKKLIIFYALIMDLTLFGIFYYFWQTSNDLDYARTITFVGLGLTSLFYIYSVRGLKYSILKLNPFSNKFLTLTTIASTLLMLIAIYLPFLNRILHTVPLGVKEWIVLLSYAMLSIVVYEIGKKITIAKPNNLIIKQ</sequence>
<dbReference type="GO" id="GO:0016887">
    <property type="term" value="F:ATP hydrolysis activity"/>
    <property type="evidence" value="ECO:0007669"/>
    <property type="project" value="InterPro"/>
</dbReference>
<dbReference type="InterPro" id="IPR023299">
    <property type="entry name" value="ATPase_P-typ_cyto_dom_N"/>
</dbReference>
<dbReference type="Gene3D" id="1.20.1110.10">
    <property type="entry name" value="Calcium-transporting ATPase, transmembrane domain"/>
    <property type="match status" value="1"/>
</dbReference>
<comment type="caution">
    <text evidence="12">The sequence shown here is derived from an EMBL/GenBank/DDBJ whole genome shotgun (WGS) entry which is preliminary data.</text>
</comment>
<keyword evidence="9 10" id="KW-0472">Membrane</keyword>
<dbReference type="SUPFAM" id="SSF56784">
    <property type="entry name" value="HAD-like"/>
    <property type="match status" value="1"/>
</dbReference>
<dbReference type="SFLD" id="SFLDF00027">
    <property type="entry name" value="p-type_atpase"/>
    <property type="match status" value="1"/>
</dbReference>
<dbReference type="InterPro" id="IPR023298">
    <property type="entry name" value="ATPase_P-typ_TM_dom_sf"/>
</dbReference>
<evidence type="ECO:0000256" key="10">
    <source>
        <dbReference type="SAM" id="Phobius"/>
    </source>
</evidence>
<evidence type="ECO:0000256" key="1">
    <source>
        <dbReference type="ARBA" id="ARBA00004651"/>
    </source>
</evidence>
<evidence type="ECO:0000256" key="7">
    <source>
        <dbReference type="ARBA" id="ARBA00022967"/>
    </source>
</evidence>